<accession>A0A8S1AH78</accession>
<name>A0A8S1AH78_ARCPL</name>
<evidence type="ECO:0000313" key="3">
    <source>
        <dbReference type="Proteomes" id="UP000494106"/>
    </source>
</evidence>
<sequence length="72" mass="7902">MSITADDTETVRPRLTQRVRRGRATRRAELIRMNILRVTVRTSCSPRPPCLAAPLVSHLANQLVGAGPARLG</sequence>
<reference evidence="2 3" key="1">
    <citation type="submission" date="2020-04" db="EMBL/GenBank/DDBJ databases">
        <authorList>
            <person name="Wallbank WR R."/>
            <person name="Pardo Diaz C."/>
            <person name="Kozak K."/>
            <person name="Martin S."/>
            <person name="Jiggins C."/>
            <person name="Moest M."/>
            <person name="Warren A I."/>
            <person name="Byers J.R.P. K."/>
            <person name="Montejo-Kovacevich G."/>
            <person name="Yen C E."/>
        </authorList>
    </citation>
    <scope>NUCLEOTIDE SEQUENCE [LARGE SCALE GENOMIC DNA]</scope>
</reference>
<dbReference type="EMBL" id="CADEBC010000535">
    <property type="protein sequence ID" value="CAB3248562.1"/>
    <property type="molecule type" value="Genomic_DNA"/>
</dbReference>
<protein>
    <submittedName>
        <fullName evidence="2">Uncharacterized protein</fullName>
    </submittedName>
</protein>
<dbReference type="AlphaFoldDB" id="A0A8S1AH78"/>
<keyword evidence="3" id="KW-1185">Reference proteome</keyword>
<proteinExistence type="predicted"/>
<evidence type="ECO:0000313" key="2">
    <source>
        <dbReference type="EMBL" id="CAB3248562.1"/>
    </source>
</evidence>
<gene>
    <name evidence="2" type="ORF">APLA_LOCUS11766</name>
</gene>
<dbReference type="Proteomes" id="UP000494106">
    <property type="component" value="Unassembled WGS sequence"/>
</dbReference>
<comment type="caution">
    <text evidence="2">The sequence shown here is derived from an EMBL/GenBank/DDBJ whole genome shotgun (WGS) entry which is preliminary data.</text>
</comment>
<feature type="region of interest" description="Disordered" evidence="1">
    <location>
        <begin position="1"/>
        <end position="20"/>
    </location>
</feature>
<organism evidence="2 3">
    <name type="scientific">Arctia plantaginis</name>
    <name type="common">Wood tiger moth</name>
    <name type="synonym">Phalaena plantaginis</name>
    <dbReference type="NCBI Taxonomy" id="874455"/>
    <lineage>
        <taxon>Eukaryota</taxon>
        <taxon>Metazoa</taxon>
        <taxon>Ecdysozoa</taxon>
        <taxon>Arthropoda</taxon>
        <taxon>Hexapoda</taxon>
        <taxon>Insecta</taxon>
        <taxon>Pterygota</taxon>
        <taxon>Neoptera</taxon>
        <taxon>Endopterygota</taxon>
        <taxon>Lepidoptera</taxon>
        <taxon>Glossata</taxon>
        <taxon>Ditrysia</taxon>
        <taxon>Noctuoidea</taxon>
        <taxon>Erebidae</taxon>
        <taxon>Arctiinae</taxon>
        <taxon>Arctia</taxon>
    </lineage>
</organism>
<evidence type="ECO:0000256" key="1">
    <source>
        <dbReference type="SAM" id="MobiDB-lite"/>
    </source>
</evidence>